<evidence type="ECO:0000313" key="8">
    <source>
        <dbReference type="EMBL" id="KAJ4474443.1"/>
    </source>
</evidence>
<dbReference type="InterPro" id="IPR013946">
    <property type="entry name" value="NCA2-like"/>
</dbReference>
<keyword evidence="3 7" id="KW-1133">Transmembrane helix</keyword>
<dbReference type="OrthoDB" id="413313at2759"/>
<dbReference type="PANTHER" id="PTHR28234">
    <property type="entry name" value="NUCLEAR CONTROL OF ATPASE PROTEIN 2"/>
    <property type="match status" value="1"/>
</dbReference>
<evidence type="ECO:0000256" key="6">
    <source>
        <dbReference type="SAM" id="MobiDB-lite"/>
    </source>
</evidence>
<evidence type="ECO:0000256" key="3">
    <source>
        <dbReference type="ARBA" id="ARBA00022989"/>
    </source>
</evidence>
<dbReference type="GO" id="GO:0005741">
    <property type="term" value="C:mitochondrial outer membrane"/>
    <property type="evidence" value="ECO:0007669"/>
    <property type="project" value="TreeGrafter"/>
</dbReference>
<evidence type="ECO:0000256" key="4">
    <source>
        <dbReference type="ARBA" id="ARBA00023128"/>
    </source>
</evidence>
<keyword evidence="5 7" id="KW-0472">Membrane</keyword>
<keyword evidence="2 7" id="KW-0812">Transmembrane</keyword>
<name>A0A9W9A4M0_9AGAR</name>
<gene>
    <name evidence="8" type="ORF">J3R30DRAFT_3779623</name>
</gene>
<feature type="region of interest" description="Disordered" evidence="6">
    <location>
        <begin position="573"/>
        <end position="601"/>
    </location>
</feature>
<comment type="subcellular location">
    <subcellularLocation>
        <location evidence="1">Mitochondrion membrane</location>
        <topology evidence="1">Multi-pass membrane protein</topology>
    </subcellularLocation>
</comment>
<organism evidence="8 9">
    <name type="scientific">Lentinula aciculospora</name>
    <dbReference type="NCBI Taxonomy" id="153920"/>
    <lineage>
        <taxon>Eukaryota</taxon>
        <taxon>Fungi</taxon>
        <taxon>Dikarya</taxon>
        <taxon>Basidiomycota</taxon>
        <taxon>Agaricomycotina</taxon>
        <taxon>Agaricomycetes</taxon>
        <taxon>Agaricomycetidae</taxon>
        <taxon>Agaricales</taxon>
        <taxon>Marasmiineae</taxon>
        <taxon>Omphalotaceae</taxon>
        <taxon>Lentinula</taxon>
    </lineage>
</organism>
<protein>
    <submittedName>
        <fullName evidence="8">NCA2-domain-containing protein</fullName>
    </submittedName>
</protein>
<dbReference type="Proteomes" id="UP001150266">
    <property type="component" value="Unassembled WGS sequence"/>
</dbReference>
<reference evidence="8" key="1">
    <citation type="submission" date="2022-08" db="EMBL/GenBank/DDBJ databases">
        <title>A Global Phylogenomic Analysis of the Shiitake Genus Lentinula.</title>
        <authorList>
            <consortium name="DOE Joint Genome Institute"/>
            <person name="Sierra-Patev S."/>
            <person name="Min B."/>
            <person name="Naranjo-Ortiz M."/>
            <person name="Looney B."/>
            <person name="Konkel Z."/>
            <person name="Slot J.C."/>
            <person name="Sakamoto Y."/>
            <person name="Steenwyk J.L."/>
            <person name="Rokas A."/>
            <person name="Carro J."/>
            <person name="Camarero S."/>
            <person name="Ferreira P."/>
            <person name="Molpeceres G."/>
            <person name="Ruiz-Duenas F.J."/>
            <person name="Serrano A."/>
            <person name="Henrissat B."/>
            <person name="Drula E."/>
            <person name="Hughes K.W."/>
            <person name="Mata J.L."/>
            <person name="Ishikawa N.K."/>
            <person name="Vargas-Isla R."/>
            <person name="Ushijima S."/>
            <person name="Smith C.A."/>
            <person name="Ahrendt S."/>
            <person name="Andreopoulos W."/>
            <person name="He G."/>
            <person name="Labutti K."/>
            <person name="Lipzen A."/>
            <person name="Ng V."/>
            <person name="Riley R."/>
            <person name="Sandor L."/>
            <person name="Barry K."/>
            <person name="Martinez A.T."/>
            <person name="Xiao Y."/>
            <person name="Gibbons J.G."/>
            <person name="Terashima K."/>
            <person name="Grigoriev I.V."/>
            <person name="Hibbett D.S."/>
        </authorList>
    </citation>
    <scope>NUCLEOTIDE SEQUENCE</scope>
    <source>
        <strain evidence="8">JLM2183</strain>
    </source>
</reference>
<proteinExistence type="predicted"/>
<evidence type="ECO:0000313" key="9">
    <source>
        <dbReference type="Proteomes" id="UP001150266"/>
    </source>
</evidence>
<keyword evidence="9" id="KW-1185">Reference proteome</keyword>
<evidence type="ECO:0000256" key="5">
    <source>
        <dbReference type="ARBA" id="ARBA00023136"/>
    </source>
</evidence>
<dbReference type="EMBL" id="JAOTPV010000016">
    <property type="protein sequence ID" value="KAJ4474443.1"/>
    <property type="molecule type" value="Genomic_DNA"/>
</dbReference>
<keyword evidence="4" id="KW-0496">Mitochondrion</keyword>
<feature type="transmembrane region" description="Helical" evidence="7">
    <location>
        <begin position="465"/>
        <end position="486"/>
    </location>
</feature>
<evidence type="ECO:0000256" key="1">
    <source>
        <dbReference type="ARBA" id="ARBA00004225"/>
    </source>
</evidence>
<accession>A0A9W9A4M0</accession>
<dbReference type="AlphaFoldDB" id="A0A9W9A4M0"/>
<comment type="caution">
    <text evidence="8">The sequence shown here is derived from an EMBL/GenBank/DDBJ whole genome shotgun (WGS) entry which is preliminary data.</text>
</comment>
<dbReference type="PANTHER" id="PTHR28234:SF1">
    <property type="entry name" value="NUCLEAR CONTROL OF ATPASE PROTEIN 2"/>
    <property type="match status" value="1"/>
</dbReference>
<sequence length="647" mass="73029">MAPSTSFVQDFVKPLPFRSADNFDTAPVLLRLQQLTKDEHCGRAVELTQQTQDQKHAEEDTLTRRILVLIYAQSLERTLSHALEAETEAQWWSDVERTRWKVFWYLIQTLPSRVYDLLQTTTKATERVNWSTARPGVILASFFPHLEQRPHLQRFRTLQNLHLPNPNANTIKQSIQSWMQFYRDSIQTLQEVLLTPLHYTLEEVSLKTHGLLRIRDECAQTLGALVLLRPEIQKYLDSGAGESDQLAHLTRGLFSALHLGPMQDGYYTSDVSLSQLAIQSQKPFLQLHTLGLSRPSRLTRLWPRLVFGPPLLIYSTYYLYSSRGTLLHFAYDARDVVRGFIVDWCVKPLVGVLDTVKANKGDQAGWLVTKEGVQADYESLERMARSLASDHLRYTPSQLDDLSARIRLGDLTPVLKLYEEDIKSPFKSAMGGTLLRTVFIQVQKAKVDLDQALSGIDRLMKSQELTFAFVGLSPALAIVYVVGGYLRRMVWPGNNDQGKYGGLKERERVFWAMRRAERLLVFDQSSSVHRIAVGTDNDANATHGAQPSALTTGLLILSLTQLRTYAERHLPSLSSSSQSLSGAGATTTATSNTGSPTSTSYSATSLREAFLEDISDLQEPELGVDQKRMVVERMWRCWGGSILRRAM</sequence>
<evidence type="ECO:0000256" key="7">
    <source>
        <dbReference type="SAM" id="Phobius"/>
    </source>
</evidence>
<evidence type="ECO:0000256" key="2">
    <source>
        <dbReference type="ARBA" id="ARBA00022692"/>
    </source>
</evidence>
<dbReference type="Pfam" id="PF08637">
    <property type="entry name" value="NCA2"/>
    <property type="match status" value="1"/>
</dbReference>